<dbReference type="CDD" id="cd12087">
    <property type="entry name" value="TM_EGFR-like"/>
    <property type="match status" value="1"/>
</dbReference>
<proteinExistence type="predicted"/>
<evidence type="ECO:0000256" key="8">
    <source>
        <dbReference type="ARBA" id="ARBA00022777"/>
    </source>
</evidence>
<keyword evidence="8" id="KW-0418">Kinase</keyword>
<dbReference type="PROSITE" id="PS50011">
    <property type="entry name" value="PROTEIN_KINASE_DOM"/>
    <property type="match status" value="1"/>
</dbReference>
<feature type="transmembrane region" description="Helical" evidence="17">
    <location>
        <begin position="270"/>
        <end position="293"/>
    </location>
</feature>
<keyword evidence="4" id="KW-0808">Transferase</keyword>
<dbReference type="Gene3D" id="1.10.510.10">
    <property type="entry name" value="Transferase(Phosphotransferase) domain 1"/>
    <property type="match status" value="1"/>
</dbReference>
<dbReference type="PROSITE" id="PS00108">
    <property type="entry name" value="PROTEIN_KINASE_ST"/>
    <property type="match status" value="1"/>
</dbReference>
<evidence type="ECO:0000256" key="17">
    <source>
        <dbReference type="SAM" id="Phobius"/>
    </source>
</evidence>
<name>A0AAF0XLF0_DAUCS</name>
<evidence type="ECO:0000259" key="19">
    <source>
        <dbReference type="PROSITE" id="PS50011"/>
    </source>
</evidence>
<feature type="binding site" evidence="15">
    <location>
        <position position="395"/>
    </location>
    <ligand>
        <name>ATP</name>
        <dbReference type="ChEBI" id="CHEBI:30616"/>
    </ligand>
</feature>
<keyword evidence="12" id="KW-0325">Glycoprotein</keyword>
<reference evidence="20" key="1">
    <citation type="journal article" date="2016" name="Nat. Genet.">
        <title>A high-quality carrot genome assembly provides new insights into carotenoid accumulation and asterid genome evolution.</title>
        <authorList>
            <person name="Iorizzo M."/>
            <person name="Ellison S."/>
            <person name="Senalik D."/>
            <person name="Zeng P."/>
            <person name="Satapoomin P."/>
            <person name="Huang J."/>
            <person name="Bowman M."/>
            <person name="Iovene M."/>
            <person name="Sanseverino W."/>
            <person name="Cavagnaro P."/>
            <person name="Yildiz M."/>
            <person name="Macko-Podgorni A."/>
            <person name="Moranska E."/>
            <person name="Grzebelus E."/>
            <person name="Grzebelus D."/>
            <person name="Ashrafi H."/>
            <person name="Zheng Z."/>
            <person name="Cheng S."/>
            <person name="Spooner D."/>
            <person name="Van Deynze A."/>
            <person name="Simon P."/>
        </authorList>
    </citation>
    <scope>NUCLEOTIDE SEQUENCE</scope>
    <source>
        <tissue evidence="20">Leaf</tissue>
    </source>
</reference>
<evidence type="ECO:0000256" key="1">
    <source>
        <dbReference type="ARBA" id="ARBA00004167"/>
    </source>
</evidence>
<evidence type="ECO:0000256" key="4">
    <source>
        <dbReference type="ARBA" id="ARBA00022679"/>
    </source>
</evidence>
<evidence type="ECO:0000256" key="15">
    <source>
        <dbReference type="PROSITE-ProRule" id="PRU10141"/>
    </source>
</evidence>
<feature type="signal peptide" evidence="18">
    <location>
        <begin position="1"/>
        <end position="25"/>
    </location>
</feature>
<keyword evidence="3" id="KW-0723">Serine/threonine-protein kinase</keyword>
<dbReference type="GO" id="GO:0030247">
    <property type="term" value="F:polysaccharide binding"/>
    <property type="evidence" value="ECO:0007669"/>
    <property type="project" value="InterPro"/>
</dbReference>
<dbReference type="GO" id="GO:0005886">
    <property type="term" value="C:plasma membrane"/>
    <property type="evidence" value="ECO:0007669"/>
    <property type="project" value="UniProtKB-ARBA"/>
</dbReference>
<evidence type="ECO:0000256" key="16">
    <source>
        <dbReference type="SAM" id="MobiDB-lite"/>
    </source>
</evidence>
<organism evidence="20 21">
    <name type="scientific">Daucus carota subsp. sativus</name>
    <name type="common">Carrot</name>
    <dbReference type="NCBI Taxonomy" id="79200"/>
    <lineage>
        <taxon>Eukaryota</taxon>
        <taxon>Viridiplantae</taxon>
        <taxon>Streptophyta</taxon>
        <taxon>Embryophyta</taxon>
        <taxon>Tracheophyta</taxon>
        <taxon>Spermatophyta</taxon>
        <taxon>Magnoliopsida</taxon>
        <taxon>eudicotyledons</taxon>
        <taxon>Gunneridae</taxon>
        <taxon>Pentapetalae</taxon>
        <taxon>asterids</taxon>
        <taxon>campanulids</taxon>
        <taxon>Apiales</taxon>
        <taxon>Apiaceae</taxon>
        <taxon>Apioideae</taxon>
        <taxon>Scandiceae</taxon>
        <taxon>Daucinae</taxon>
        <taxon>Daucus</taxon>
        <taxon>Daucus sect. Daucus</taxon>
    </lineage>
</organism>
<evidence type="ECO:0000256" key="5">
    <source>
        <dbReference type="ARBA" id="ARBA00022692"/>
    </source>
</evidence>
<dbReference type="FunFam" id="1.10.510.10:FF:000161">
    <property type="entry name" value="Wall-associated receptor kinase-like 20"/>
    <property type="match status" value="1"/>
</dbReference>
<evidence type="ECO:0000313" key="21">
    <source>
        <dbReference type="Proteomes" id="UP000077755"/>
    </source>
</evidence>
<dbReference type="SMART" id="SM00220">
    <property type="entry name" value="S_TKc"/>
    <property type="match status" value="1"/>
</dbReference>
<dbReference type="InterPro" id="IPR001245">
    <property type="entry name" value="Ser-Thr/Tyr_kinase_cat_dom"/>
</dbReference>
<dbReference type="PROSITE" id="PS00107">
    <property type="entry name" value="PROTEIN_KINASE_ATP"/>
    <property type="match status" value="1"/>
</dbReference>
<evidence type="ECO:0000256" key="3">
    <source>
        <dbReference type="ARBA" id="ARBA00022527"/>
    </source>
</evidence>
<protein>
    <recommendedName>
        <fullName evidence="2">non-specific serine/threonine protein kinase</fullName>
        <ecNumber evidence="2">2.7.11.1</ecNumber>
    </recommendedName>
</protein>
<dbReference type="PANTHER" id="PTHR46008">
    <property type="entry name" value="LEAF RUST 10 DISEASE-RESISTANCE LOCUS RECEPTOR-LIKE PROTEIN KINASE-LIKE 1.4"/>
    <property type="match status" value="1"/>
</dbReference>
<keyword evidence="9 15" id="KW-0067">ATP-binding</keyword>
<evidence type="ECO:0000256" key="14">
    <source>
        <dbReference type="ARBA" id="ARBA00048679"/>
    </source>
</evidence>
<comment type="subcellular location">
    <subcellularLocation>
        <location evidence="1">Membrane</location>
        <topology evidence="1">Single-pass membrane protein</topology>
    </subcellularLocation>
</comment>
<feature type="chain" id="PRO_5041955776" description="non-specific serine/threonine protein kinase" evidence="18">
    <location>
        <begin position="26"/>
        <end position="691"/>
    </location>
</feature>
<dbReference type="AlphaFoldDB" id="A0AAF0XLF0"/>
<feature type="domain" description="Protein kinase" evidence="19">
    <location>
        <begin position="367"/>
        <end position="642"/>
    </location>
</feature>
<keyword evidence="6 18" id="KW-0732">Signal</keyword>
<keyword evidence="21" id="KW-1185">Reference proteome</keyword>
<dbReference type="EMBL" id="CP093349">
    <property type="protein sequence ID" value="WOH10290.1"/>
    <property type="molecule type" value="Genomic_DNA"/>
</dbReference>
<keyword evidence="10 17" id="KW-1133">Transmembrane helix</keyword>
<dbReference type="Pfam" id="PF13947">
    <property type="entry name" value="GUB_WAK_bind"/>
    <property type="match status" value="1"/>
</dbReference>
<comment type="catalytic activity">
    <reaction evidence="13">
        <text>L-threonyl-[protein] + ATP = O-phospho-L-threonyl-[protein] + ADP + H(+)</text>
        <dbReference type="Rhea" id="RHEA:46608"/>
        <dbReference type="Rhea" id="RHEA-COMP:11060"/>
        <dbReference type="Rhea" id="RHEA-COMP:11605"/>
        <dbReference type="ChEBI" id="CHEBI:15378"/>
        <dbReference type="ChEBI" id="CHEBI:30013"/>
        <dbReference type="ChEBI" id="CHEBI:30616"/>
        <dbReference type="ChEBI" id="CHEBI:61977"/>
        <dbReference type="ChEBI" id="CHEBI:456216"/>
        <dbReference type="EC" id="2.7.11.1"/>
    </reaction>
</comment>
<evidence type="ECO:0000256" key="12">
    <source>
        <dbReference type="ARBA" id="ARBA00023180"/>
    </source>
</evidence>
<evidence type="ECO:0000256" key="11">
    <source>
        <dbReference type="ARBA" id="ARBA00023136"/>
    </source>
</evidence>
<accession>A0AAF0XLF0</accession>
<evidence type="ECO:0000256" key="6">
    <source>
        <dbReference type="ARBA" id="ARBA00022729"/>
    </source>
</evidence>
<dbReference type="GO" id="GO:0005524">
    <property type="term" value="F:ATP binding"/>
    <property type="evidence" value="ECO:0007669"/>
    <property type="project" value="UniProtKB-UniRule"/>
</dbReference>
<gene>
    <name evidence="20" type="ORF">DCAR_0729757</name>
</gene>
<evidence type="ECO:0000313" key="20">
    <source>
        <dbReference type="EMBL" id="WOH10290.1"/>
    </source>
</evidence>
<dbReference type="EC" id="2.7.11.1" evidence="2"/>
<comment type="catalytic activity">
    <reaction evidence="14">
        <text>L-seryl-[protein] + ATP = O-phospho-L-seryl-[protein] + ADP + H(+)</text>
        <dbReference type="Rhea" id="RHEA:17989"/>
        <dbReference type="Rhea" id="RHEA-COMP:9863"/>
        <dbReference type="Rhea" id="RHEA-COMP:11604"/>
        <dbReference type="ChEBI" id="CHEBI:15378"/>
        <dbReference type="ChEBI" id="CHEBI:29999"/>
        <dbReference type="ChEBI" id="CHEBI:30616"/>
        <dbReference type="ChEBI" id="CHEBI:83421"/>
        <dbReference type="ChEBI" id="CHEBI:456216"/>
        <dbReference type="EC" id="2.7.11.1"/>
    </reaction>
</comment>
<dbReference type="Pfam" id="PF07714">
    <property type="entry name" value="PK_Tyr_Ser-Thr"/>
    <property type="match status" value="1"/>
</dbReference>
<dbReference type="Proteomes" id="UP000077755">
    <property type="component" value="Chromosome 7"/>
</dbReference>
<evidence type="ECO:0000256" key="7">
    <source>
        <dbReference type="ARBA" id="ARBA00022741"/>
    </source>
</evidence>
<evidence type="ECO:0000256" key="18">
    <source>
        <dbReference type="SAM" id="SignalP"/>
    </source>
</evidence>
<reference evidence="20" key="2">
    <citation type="submission" date="2022-03" db="EMBL/GenBank/DDBJ databases">
        <title>Draft title - Genomic analysis of global carrot germplasm unveils the trajectory of domestication and the origin of high carotenoid orange carrot.</title>
        <authorList>
            <person name="Iorizzo M."/>
            <person name="Ellison S."/>
            <person name="Senalik D."/>
            <person name="Macko-Podgorni A."/>
            <person name="Grzebelus D."/>
            <person name="Bostan H."/>
            <person name="Rolling W."/>
            <person name="Curaba J."/>
            <person name="Simon P."/>
        </authorList>
    </citation>
    <scope>NUCLEOTIDE SEQUENCE</scope>
    <source>
        <tissue evidence="20">Leaf</tissue>
    </source>
</reference>
<feature type="region of interest" description="Disordered" evidence="16">
    <location>
        <begin position="668"/>
        <end position="691"/>
    </location>
</feature>
<keyword evidence="7 15" id="KW-0547">Nucleotide-binding</keyword>
<keyword evidence="11 17" id="KW-0472">Membrane</keyword>
<dbReference type="InterPro" id="IPR011009">
    <property type="entry name" value="Kinase-like_dom_sf"/>
</dbReference>
<sequence length="691" mass="76703">MLFYRFPAPFLYLAILLFTLGHLPASYCQVYREFNECGKRFRCGNFSNLDYPFWGGDRQSYCGHPAFQLNCQENVTFINLRSKQYRVLGVDTRSQVITVAREDLWNNTCPSPINNTDLDYTLFSHPSDDQNLTLSYGCASVLGQQSLFKFDCPVNGARSDSYFTTRDAALVAPNIAQLTCDTRITVPINQTSADALSSASSSENDLKEVLKAGFRLKWDANDSICNECARPGGRCGYNSSTSSFACYCSDRQCNLIDSGNGKHGKSTPKLSIVISVVGAVIAGAAITWLYFFWWQRRKQKTAQSATHIESKDHPATSAKSLTTATSTHFTKSIPSYTSSGFGSGKGSTYFGVQVFDYAELEEATDNFNPSRELGDGGFGTVYYGTLQDGRVVAVKRLYENNFKRVQQFMNEVEILTKLDHKNLVKLYGCTSKRSRDLLLVYEYIPNGTVADHLHGKQANSGLLSWSVRLKIAIETAEALAYLHVSGIIHRDVKSNNILLDNSFCVKVADFGLSRLNPNNATHVSTAPQGTPGYVDPEYYKLFQLTDKSDVYSFGVVLVELISSLPALDSSRDRLDINLASMAISKIQNQTINELIDPRLGFKSNASVEKMTTLVAELAFRCLQEEKDLRPTMQEVVDTLKEIQCEDSDAQKAVVLDIRVEEVAPLKGKEGSFSPDSVADKWISNSTSIHSE</sequence>
<dbReference type="CDD" id="cd14066">
    <property type="entry name" value="STKc_IRAK"/>
    <property type="match status" value="1"/>
</dbReference>
<keyword evidence="5 17" id="KW-0812">Transmembrane</keyword>
<dbReference type="KEGG" id="dcr:108195117"/>
<dbReference type="PANTHER" id="PTHR46008:SF38">
    <property type="entry name" value="CONCANAVALIN A-LIKE LECTIN_GLUCANASE DOMAIN-CONTAINING PROTEIN-RELATED"/>
    <property type="match status" value="1"/>
</dbReference>
<dbReference type="GO" id="GO:0004674">
    <property type="term" value="F:protein serine/threonine kinase activity"/>
    <property type="evidence" value="ECO:0007669"/>
    <property type="project" value="UniProtKB-KW"/>
</dbReference>
<dbReference type="InterPro" id="IPR017441">
    <property type="entry name" value="Protein_kinase_ATP_BS"/>
</dbReference>
<dbReference type="InterPro" id="IPR008271">
    <property type="entry name" value="Ser/Thr_kinase_AS"/>
</dbReference>
<evidence type="ECO:0000256" key="10">
    <source>
        <dbReference type="ARBA" id="ARBA00022989"/>
    </source>
</evidence>
<dbReference type="InterPro" id="IPR032872">
    <property type="entry name" value="WAK_assoc_C"/>
</dbReference>
<dbReference type="Gene3D" id="3.30.200.20">
    <property type="entry name" value="Phosphorylase Kinase, domain 1"/>
    <property type="match status" value="1"/>
</dbReference>
<dbReference type="InterPro" id="IPR025287">
    <property type="entry name" value="WAK_GUB"/>
</dbReference>
<evidence type="ECO:0000256" key="2">
    <source>
        <dbReference type="ARBA" id="ARBA00012513"/>
    </source>
</evidence>
<dbReference type="Pfam" id="PF14380">
    <property type="entry name" value="WAK_assoc"/>
    <property type="match status" value="1"/>
</dbReference>
<dbReference type="InterPro" id="IPR000719">
    <property type="entry name" value="Prot_kinase_dom"/>
</dbReference>
<feature type="compositionally biased region" description="Polar residues" evidence="16">
    <location>
        <begin position="682"/>
        <end position="691"/>
    </location>
</feature>
<evidence type="ECO:0000256" key="9">
    <source>
        <dbReference type="ARBA" id="ARBA00022840"/>
    </source>
</evidence>
<evidence type="ECO:0000256" key="13">
    <source>
        <dbReference type="ARBA" id="ARBA00047899"/>
    </source>
</evidence>
<dbReference type="SUPFAM" id="SSF56112">
    <property type="entry name" value="Protein kinase-like (PK-like)"/>
    <property type="match status" value="1"/>
</dbReference>